<dbReference type="InterPro" id="IPR016181">
    <property type="entry name" value="Acyl_CoA_acyltransferase"/>
</dbReference>
<dbReference type="InterPro" id="IPR000182">
    <property type="entry name" value="GNAT_dom"/>
</dbReference>
<dbReference type="Pfam" id="PF13508">
    <property type="entry name" value="Acetyltransf_7"/>
    <property type="match status" value="1"/>
</dbReference>
<sequence length="140" mass="15206">MDVSAPEFELVDGRTLDLSRVLDLYGAVGWTVYTNDPGTLSLALAGSTTVVVARRGEAIVGLARVISDRATIAYLQDVLVHPAEQRRGVGRTLVELALQPYAHVRQKVLLTDDEPAQQAFYESLGYSLVGGSLRAFARFD</sequence>
<dbReference type="GO" id="GO:0008080">
    <property type="term" value="F:N-acetyltransferase activity"/>
    <property type="evidence" value="ECO:0007669"/>
    <property type="project" value="InterPro"/>
</dbReference>
<evidence type="ECO:0000313" key="5">
    <source>
        <dbReference type="Proteomes" id="UP000294194"/>
    </source>
</evidence>
<keyword evidence="1 4" id="KW-0808">Transferase</keyword>
<dbReference type="PANTHER" id="PTHR43626">
    <property type="entry name" value="ACYL-COA N-ACYLTRANSFERASE"/>
    <property type="match status" value="1"/>
</dbReference>
<name>A0A4Q9GQ57_9MICO</name>
<comment type="caution">
    <text evidence="4">The sequence shown here is derived from an EMBL/GenBank/DDBJ whole genome shotgun (WGS) entry which is preliminary data.</text>
</comment>
<protein>
    <submittedName>
        <fullName evidence="4">N-acetyltransferase</fullName>
    </submittedName>
</protein>
<reference evidence="5" key="1">
    <citation type="submission" date="2019-02" db="EMBL/GenBank/DDBJ databases">
        <title>Glaciihabitans arcticus sp. nov., a psychrotolerant bacterium isolated from polar soil.</title>
        <authorList>
            <person name="Dahal R.H."/>
        </authorList>
    </citation>
    <scope>NUCLEOTIDE SEQUENCE [LARGE SCALE GENOMIC DNA]</scope>
    <source>
        <strain evidence="5">RP-3-7</strain>
    </source>
</reference>
<dbReference type="InterPro" id="IPR045039">
    <property type="entry name" value="NSI-like"/>
</dbReference>
<dbReference type="Proteomes" id="UP000294194">
    <property type="component" value="Unassembled WGS sequence"/>
</dbReference>
<organism evidence="4 5">
    <name type="scientific">Glaciihabitans arcticus</name>
    <dbReference type="NCBI Taxonomy" id="2668039"/>
    <lineage>
        <taxon>Bacteria</taxon>
        <taxon>Bacillati</taxon>
        <taxon>Actinomycetota</taxon>
        <taxon>Actinomycetes</taxon>
        <taxon>Micrococcales</taxon>
        <taxon>Microbacteriaceae</taxon>
        <taxon>Glaciihabitans</taxon>
    </lineage>
</organism>
<evidence type="ECO:0000256" key="2">
    <source>
        <dbReference type="ARBA" id="ARBA00023315"/>
    </source>
</evidence>
<dbReference type="Gene3D" id="3.40.630.30">
    <property type="match status" value="1"/>
</dbReference>
<feature type="domain" description="N-acetyltransferase" evidence="3">
    <location>
        <begin position="8"/>
        <end position="140"/>
    </location>
</feature>
<proteinExistence type="predicted"/>
<dbReference type="PANTHER" id="PTHR43626:SF4">
    <property type="entry name" value="GCN5-RELATED N-ACETYLTRANSFERASE 2, CHLOROPLASTIC"/>
    <property type="match status" value="1"/>
</dbReference>
<evidence type="ECO:0000259" key="3">
    <source>
        <dbReference type="PROSITE" id="PS51186"/>
    </source>
</evidence>
<dbReference type="GO" id="GO:0005737">
    <property type="term" value="C:cytoplasm"/>
    <property type="evidence" value="ECO:0007669"/>
    <property type="project" value="TreeGrafter"/>
</dbReference>
<dbReference type="SUPFAM" id="SSF55729">
    <property type="entry name" value="Acyl-CoA N-acyltransferases (Nat)"/>
    <property type="match status" value="1"/>
</dbReference>
<dbReference type="EMBL" id="SISG01000001">
    <property type="protein sequence ID" value="TBN56094.1"/>
    <property type="molecule type" value="Genomic_DNA"/>
</dbReference>
<keyword evidence="2" id="KW-0012">Acyltransferase</keyword>
<evidence type="ECO:0000313" key="4">
    <source>
        <dbReference type="EMBL" id="TBN56094.1"/>
    </source>
</evidence>
<evidence type="ECO:0000256" key="1">
    <source>
        <dbReference type="ARBA" id="ARBA00022679"/>
    </source>
</evidence>
<dbReference type="RefSeq" id="WP_130980205.1">
    <property type="nucleotide sequence ID" value="NZ_SISG01000001.1"/>
</dbReference>
<accession>A0A4Q9GQ57</accession>
<keyword evidence="5" id="KW-1185">Reference proteome</keyword>
<dbReference type="PROSITE" id="PS51186">
    <property type="entry name" value="GNAT"/>
    <property type="match status" value="1"/>
</dbReference>
<dbReference type="AlphaFoldDB" id="A0A4Q9GQ57"/>
<gene>
    <name evidence="4" type="ORF">EYE40_01050</name>
</gene>
<dbReference type="CDD" id="cd04301">
    <property type="entry name" value="NAT_SF"/>
    <property type="match status" value="1"/>
</dbReference>